<dbReference type="SMART" id="SM00633">
    <property type="entry name" value="Glyco_10"/>
    <property type="match status" value="1"/>
</dbReference>
<evidence type="ECO:0000259" key="7">
    <source>
        <dbReference type="PROSITE" id="PS51760"/>
    </source>
</evidence>
<comment type="caution">
    <text evidence="8">The sequence shown here is derived from an EMBL/GenBank/DDBJ whole genome shotgun (WGS) entry which is preliminary data.</text>
</comment>
<evidence type="ECO:0000256" key="2">
    <source>
        <dbReference type="ARBA" id="ARBA00022737"/>
    </source>
</evidence>
<evidence type="ECO:0000256" key="5">
    <source>
        <dbReference type="ARBA" id="ARBA00023326"/>
    </source>
</evidence>
<dbReference type="PANTHER" id="PTHR31490">
    <property type="entry name" value="GLYCOSYL HYDROLASE"/>
    <property type="match status" value="1"/>
</dbReference>
<evidence type="ECO:0000313" key="8">
    <source>
        <dbReference type="EMBL" id="KAK7407637.1"/>
    </source>
</evidence>
<dbReference type="SUPFAM" id="SSF49785">
    <property type="entry name" value="Galactose-binding domain-like"/>
    <property type="match status" value="1"/>
</dbReference>
<dbReference type="InterPro" id="IPR001000">
    <property type="entry name" value="GH10_dom"/>
</dbReference>
<evidence type="ECO:0000256" key="3">
    <source>
        <dbReference type="ARBA" id="ARBA00022801"/>
    </source>
</evidence>
<protein>
    <recommendedName>
        <fullName evidence="7">GH10 domain-containing protein</fullName>
    </recommendedName>
</protein>
<organism evidence="8 9">
    <name type="scientific">Psophocarpus tetragonolobus</name>
    <name type="common">Winged bean</name>
    <name type="synonym">Dolichos tetragonolobus</name>
    <dbReference type="NCBI Taxonomy" id="3891"/>
    <lineage>
        <taxon>Eukaryota</taxon>
        <taxon>Viridiplantae</taxon>
        <taxon>Streptophyta</taxon>
        <taxon>Embryophyta</taxon>
        <taxon>Tracheophyta</taxon>
        <taxon>Spermatophyta</taxon>
        <taxon>Magnoliopsida</taxon>
        <taxon>eudicotyledons</taxon>
        <taxon>Gunneridae</taxon>
        <taxon>Pentapetalae</taxon>
        <taxon>rosids</taxon>
        <taxon>fabids</taxon>
        <taxon>Fabales</taxon>
        <taxon>Fabaceae</taxon>
        <taxon>Papilionoideae</taxon>
        <taxon>50 kb inversion clade</taxon>
        <taxon>NPAAA clade</taxon>
        <taxon>indigoferoid/millettioid clade</taxon>
        <taxon>Phaseoleae</taxon>
        <taxon>Psophocarpus</taxon>
    </lineage>
</organism>
<dbReference type="Pfam" id="PF00331">
    <property type="entry name" value="Glyco_hydro_10"/>
    <property type="match status" value="1"/>
</dbReference>
<dbReference type="EMBL" id="JAYMYS010000002">
    <property type="protein sequence ID" value="KAK7407637.1"/>
    <property type="molecule type" value="Genomic_DNA"/>
</dbReference>
<feature type="chain" id="PRO_5042854257" description="GH10 domain-containing protein" evidence="6">
    <location>
        <begin position="20"/>
        <end position="572"/>
    </location>
</feature>
<dbReference type="Gene3D" id="3.20.20.80">
    <property type="entry name" value="Glycosidases"/>
    <property type="match status" value="1"/>
</dbReference>
<dbReference type="InterPro" id="IPR044846">
    <property type="entry name" value="GH10"/>
</dbReference>
<dbReference type="AlphaFoldDB" id="A0AAN9T8D3"/>
<feature type="signal peptide" evidence="6">
    <location>
        <begin position="1"/>
        <end position="19"/>
    </location>
</feature>
<sequence length="572" mass="65448">MSLVVLMCLILFIDFEAEALSYDYSANIECLSHPKKPLYNGGIIENPELNNGLHGWTPFGNAKIDHRESLSNKYVVAHSRDQAWDSVSQKVYLEKDKLYTLSAWIQVSKGNVPITAIVKTTTRLKFAGAIFAKSNCWSMLKGGFTVDESGSAQLYFEGNNTSVEIWIDNVSLQPFTKNEWRSHQDQSIEKARKRKVLVQAIDEQGNSIPNATITFALKKSRFPFGSAMTSDILNNKLYQNWFTSRFTVTTFANEMKWYSTEYVRRQENYSVADAMLKFAEKNNINVRGHNIFWDDPHYQPSWVPSLSLDQLNSAVKRRVGSVVSRYQGKLISWDVVNENLHFSFFEDKLGQNFSSWMFNEAHKIDGKVILFLNEYNTIEDSRDSVSSPSKYIKKLKQILSYPGNEKLPIGIGLEAHFPSLDINLPYLRASLDSLGATGFPIWITEIDVASQPKQTEYFEHVLREVHGHPKVHGIVMWTAWSPQGCYRICLVDNNFKNLPAGDVVDKLISEWRIKNLAGITDHNGFFETSLFHGDYEMKINHPIKKNYIVVQQLQVNPIDDPKEIKQFVQLSI</sequence>
<evidence type="ECO:0000256" key="1">
    <source>
        <dbReference type="ARBA" id="ARBA00007495"/>
    </source>
</evidence>
<keyword evidence="4" id="KW-0119">Carbohydrate metabolism</keyword>
<reference evidence="8 9" key="1">
    <citation type="submission" date="2024-01" db="EMBL/GenBank/DDBJ databases">
        <title>The genomes of 5 underutilized Papilionoideae crops provide insights into root nodulation and disease resistanc.</title>
        <authorList>
            <person name="Jiang F."/>
        </authorList>
    </citation>
    <scope>NUCLEOTIDE SEQUENCE [LARGE SCALE GENOMIC DNA]</scope>
    <source>
        <strain evidence="8">DUOXIRENSHENG_FW03</strain>
        <tissue evidence="8">Leaves</tissue>
    </source>
</reference>
<name>A0AAN9T8D3_PSOTE</name>
<dbReference type="InterPro" id="IPR008979">
    <property type="entry name" value="Galactose-bd-like_sf"/>
</dbReference>
<dbReference type="InterPro" id="IPR017853">
    <property type="entry name" value="GH"/>
</dbReference>
<dbReference type="Gene3D" id="2.60.120.260">
    <property type="entry name" value="Galactose-binding domain-like"/>
    <property type="match status" value="1"/>
</dbReference>
<dbReference type="InterPro" id="IPR003305">
    <property type="entry name" value="CenC_carb-bd"/>
</dbReference>
<comment type="similarity">
    <text evidence="1">Belongs to the glycosyl hydrolase 10 (cellulase F) family.</text>
</comment>
<dbReference type="GO" id="GO:0000272">
    <property type="term" value="P:polysaccharide catabolic process"/>
    <property type="evidence" value="ECO:0007669"/>
    <property type="project" value="UniProtKB-KW"/>
</dbReference>
<accession>A0AAN9T8D3</accession>
<keyword evidence="5" id="KW-0624">Polysaccharide degradation</keyword>
<evidence type="ECO:0000313" key="9">
    <source>
        <dbReference type="Proteomes" id="UP001386955"/>
    </source>
</evidence>
<gene>
    <name evidence="8" type="ORF">VNO78_09610</name>
</gene>
<dbReference type="Pfam" id="PF02018">
    <property type="entry name" value="CBM_4_9"/>
    <property type="match status" value="1"/>
</dbReference>
<dbReference type="GO" id="GO:0031176">
    <property type="term" value="F:endo-1,4-beta-xylanase activity"/>
    <property type="evidence" value="ECO:0007669"/>
    <property type="project" value="UniProtKB-ARBA"/>
</dbReference>
<dbReference type="PROSITE" id="PS51760">
    <property type="entry name" value="GH10_2"/>
    <property type="match status" value="1"/>
</dbReference>
<dbReference type="SUPFAM" id="SSF51445">
    <property type="entry name" value="(Trans)glycosidases"/>
    <property type="match status" value="1"/>
</dbReference>
<dbReference type="Proteomes" id="UP001386955">
    <property type="component" value="Unassembled WGS sequence"/>
</dbReference>
<keyword evidence="9" id="KW-1185">Reference proteome</keyword>
<evidence type="ECO:0000256" key="6">
    <source>
        <dbReference type="SAM" id="SignalP"/>
    </source>
</evidence>
<dbReference type="PANTHER" id="PTHR31490:SF2">
    <property type="entry name" value="GLYCOSYL HYDROLASE FAMILY 10 PROTEIN"/>
    <property type="match status" value="1"/>
</dbReference>
<keyword evidence="6" id="KW-0732">Signal</keyword>
<keyword evidence="3" id="KW-0378">Hydrolase</keyword>
<proteinExistence type="inferred from homology"/>
<feature type="domain" description="GH10" evidence="7">
    <location>
        <begin position="211"/>
        <end position="507"/>
    </location>
</feature>
<keyword evidence="2" id="KW-0677">Repeat</keyword>
<evidence type="ECO:0000256" key="4">
    <source>
        <dbReference type="ARBA" id="ARBA00023277"/>
    </source>
</evidence>